<dbReference type="EMBL" id="AP019695">
    <property type="protein sequence ID" value="BBK23931.1"/>
    <property type="molecule type" value="Genomic_DNA"/>
</dbReference>
<feature type="compositionally biased region" description="Acidic residues" evidence="1">
    <location>
        <begin position="191"/>
        <end position="203"/>
    </location>
</feature>
<dbReference type="RefSeq" id="WP_118277658.1">
    <property type="nucleotide sequence ID" value="NZ_AP019695.1"/>
</dbReference>
<organism evidence="4 5">
    <name type="scientific">Amedibacterium intestinale</name>
    <dbReference type="NCBI Taxonomy" id="2583452"/>
    <lineage>
        <taxon>Bacteria</taxon>
        <taxon>Bacillati</taxon>
        <taxon>Bacillota</taxon>
        <taxon>Erysipelotrichia</taxon>
        <taxon>Erysipelotrichales</taxon>
        <taxon>Erysipelotrichaceae</taxon>
        <taxon>Amedibacterium</taxon>
    </lineage>
</organism>
<feature type="region of interest" description="Disordered" evidence="1">
    <location>
        <begin position="160"/>
        <end position="247"/>
    </location>
</feature>
<keyword evidence="3" id="KW-0732">Signal</keyword>
<keyword evidence="2" id="KW-0812">Transmembrane</keyword>
<keyword evidence="5" id="KW-1185">Reference proteome</keyword>
<evidence type="ECO:0000313" key="5">
    <source>
        <dbReference type="Proteomes" id="UP000464754"/>
    </source>
</evidence>
<gene>
    <name evidence="4" type="ORF">Aargi30884_28340</name>
</gene>
<protein>
    <recommendedName>
        <fullName evidence="6">Gram-positive cocci surface proteins LPxTG domain-containing protein</fullName>
    </recommendedName>
</protein>
<feature type="compositionally biased region" description="Polar residues" evidence="1">
    <location>
        <begin position="214"/>
        <end position="228"/>
    </location>
</feature>
<keyword evidence="2" id="KW-0472">Membrane</keyword>
<feature type="compositionally biased region" description="Basic and acidic residues" evidence="1">
    <location>
        <begin position="237"/>
        <end position="247"/>
    </location>
</feature>
<dbReference type="Proteomes" id="UP000464754">
    <property type="component" value="Chromosome"/>
</dbReference>
<feature type="chain" id="PRO_5038590022" description="Gram-positive cocci surface proteins LPxTG domain-containing protein" evidence="3">
    <location>
        <begin position="26"/>
        <end position="284"/>
    </location>
</feature>
<feature type="signal peptide" evidence="3">
    <location>
        <begin position="1"/>
        <end position="25"/>
    </location>
</feature>
<evidence type="ECO:0000313" key="4">
    <source>
        <dbReference type="EMBL" id="BBK23931.1"/>
    </source>
</evidence>
<evidence type="ECO:0000256" key="3">
    <source>
        <dbReference type="SAM" id="SignalP"/>
    </source>
</evidence>
<name>A0A6N4TN00_9FIRM</name>
<feature type="transmembrane region" description="Helical" evidence="2">
    <location>
        <begin position="255"/>
        <end position="275"/>
    </location>
</feature>
<dbReference type="KEGG" id="aarg:Aargi30884_28340"/>
<reference evidence="5" key="1">
    <citation type="submission" date="2019-05" db="EMBL/GenBank/DDBJ databases">
        <title>Complete genome sequencing of Absiella argi strain JCM 30884.</title>
        <authorList>
            <person name="Sakamoto M."/>
            <person name="Murakami T."/>
            <person name="Mori H."/>
        </authorList>
    </citation>
    <scope>NUCLEOTIDE SEQUENCE [LARGE SCALE GENOMIC DNA]</scope>
    <source>
        <strain evidence="5">JCM 30884</strain>
    </source>
</reference>
<evidence type="ECO:0000256" key="1">
    <source>
        <dbReference type="SAM" id="MobiDB-lite"/>
    </source>
</evidence>
<feature type="compositionally biased region" description="Polar residues" evidence="1">
    <location>
        <begin position="170"/>
        <end position="190"/>
    </location>
</feature>
<feature type="compositionally biased region" description="Basic and acidic residues" evidence="1">
    <location>
        <begin position="204"/>
        <end position="213"/>
    </location>
</feature>
<sequence>MLKRIAKVLCLLVAFMLLLPQTIAAKQTQREVILDVNDNKVDIYLDMSNLSSITSLQLSLKVTSEKGVLDTKNFMFDFEDAIENKIQRWTYQPQTGVLNIYLADNEVTTLSSQTKLHLGTLSVNASNLEDISVSVLEDGLQLVNKSGELNTAEKVASSSISLGKDDAENSGDNSQNNGDISQGGEDNTQNNEDEQGNTEEDTSKEETGQKEENNSSLPQGENEAGNTDNNNNVNVESSKKDTEKETIKTGQTAPVVLYAAGMLGALTLSAIIVILKKKQDLLHR</sequence>
<evidence type="ECO:0008006" key="6">
    <source>
        <dbReference type="Google" id="ProtNLM"/>
    </source>
</evidence>
<keyword evidence="2" id="KW-1133">Transmembrane helix</keyword>
<dbReference type="AlphaFoldDB" id="A0A6N4TN00"/>
<proteinExistence type="predicted"/>
<evidence type="ECO:0000256" key="2">
    <source>
        <dbReference type="SAM" id="Phobius"/>
    </source>
</evidence>
<accession>A0A6N4TN00</accession>